<organism evidence="1 2">
    <name type="scientific">Hepatospora eriocheir</name>
    <dbReference type="NCBI Taxonomy" id="1081669"/>
    <lineage>
        <taxon>Eukaryota</taxon>
        <taxon>Fungi</taxon>
        <taxon>Fungi incertae sedis</taxon>
        <taxon>Microsporidia</taxon>
        <taxon>Hepatosporidae</taxon>
        <taxon>Hepatospora</taxon>
    </lineage>
</organism>
<comment type="caution">
    <text evidence="1">The sequence shown here is derived from an EMBL/GenBank/DDBJ whole genome shotgun (WGS) entry which is preliminary data.</text>
</comment>
<sequence length="109" mass="13186">MFELYEKEHSLPLPNFNHEDFQIINEIITMIGIFSNRKLKTILIPQCHFELLQSYSKKFKGEEGFKNLKDDNEKVKEFKLLFEDYLDNKDKEKFKDLNTYLIKNYINSL</sequence>
<gene>
    <name evidence="1" type="ORF">HERIO_661</name>
</gene>
<dbReference type="AlphaFoldDB" id="A0A1X0QCF2"/>
<dbReference type="VEuPathDB" id="MicrosporidiaDB:HERIO_661"/>
<accession>A0A1X0QCF2</accession>
<dbReference type="Proteomes" id="UP000192356">
    <property type="component" value="Unassembled WGS sequence"/>
</dbReference>
<reference evidence="1 2" key="1">
    <citation type="journal article" date="2017" name="Environ. Microbiol.">
        <title>Decay of the glycolytic pathway and adaptation to intranuclear parasitism within Enterocytozoonidae microsporidia.</title>
        <authorList>
            <person name="Wiredu Boakye D."/>
            <person name="Jaroenlak P."/>
            <person name="Prachumwat A."/>
            <person name="Williams T.A."/>
            <person name="Bateman K.S."/>
            <person name="Itsathitphaisarn O."/>
            <person name="Sritunyalucksana K."/>
            <person name="Paszkiewicz K.H."/>
            <person name="Moore K.A."/>
            <person name="Stentiford G.D."/>
            <person name="Williams B.A."/>
        </authorList>
    </citation>
    <scope>NUCLEOTIDE SEQUENCE [LARGE SCALE GENOMIC DNA]</scope>
    <source>
        <strain evidence="1 2">GB1</strain>
    </source>
</reference>
<evidence type="ECO:0000313" key="1">
    <source>
        <dbReference type="EMBL" id="ORD97480.1"/>
    </source>
</evidence>
<dbReference type="EMBL" id="LVKB01000021">
    <property type="protein sequence ID" value="ORD97480.1"/>
    <property type="molecule type" value="Genomic_DNA"/>
</dbReference>
<evidence type="ECO:0000313" key="2">
    <source>
        <dbReference type="Proteomes" id="UP000192356"/>
    </source>
</evidence>
<dbReference type="VEuPathDB" id="MicrosporidiaDB:A0H76_857"/>
<keyword evidence="2" id="KW-1185">Reference proteome</keyword>
<name>A0A1X0QCF2_9MICR</name>
<protein>
    <submittedName>
        <fullName evidence="1">Uncharacterized protein</fullName>
    </submittedName>
</protein>
<proteinExistence type="predicted"/>